<dbReference type="Pfam" id="PF05977">
    <property type="entry name" value="MFS_3"/>
    <property type="match status" value="1"/>
</dbReference>
<dbReference type="InterPro" id="IPR020846">
    <property type="entry name" value="MFS_dom"/>
</dbReference>
<feature type="transmembrane region" description="Helical" evidence="7">
    <location>
        <begin position="243"/>
        <end position="264"/>
    </location>
</feature>
<feature type="transmembrane region" description="Helical" evidence="7">
    <location>
        <begin position="306"/>
        <end position="323"/>
    </location>
</feature>
<keyword evidence="6 7" id="KW-0472">Membrane</keyword>
<keyword evidence="10" id="KW-1185">Reference proteome</keyword>
<evidence type="ECO:0000256" key="7">
    <source>
        <dbReference type="SAM" id="Phobius"/>
    </source>
</evidence>
<evidence type="ECO:0000256" key="2">
    <source>
        <dbReference type="ARBA" id="ARBA00022448"/>
    </source>
</evidence>
<dbReference type="GO" id="GO:0022857">
    <property type="term" value="F:transmembrane transporter activity"/>
    <property type="evidence" value="ECO:0007669"/>
    <property type="project" value="InterPro"/>
</dbReference>
<feature type="transmembrane region" description="Helical" evidence="7">
    <location>
        <begin position="91"/>
        <end position="111"/>
    </location>
</feature>
<dbReference type="SUPFAM" id="SSF103473">
    <property type="entry name" value="MFS general substrate transporter"/>
    <property type="match status" value="1"/>
</dbReference>
<sequence>MNIPTKENNSLENTIGKHQKKLGKNFHKLLGGVSLTMIGDGLTLISIPWIATTLTDQAFLILMVSAAMVLPWLLLSLPVGVLIDRISHQKLMVLSSLFRFIILALLVLFIYYEWVNITLLVVFTFFIGVAKVIFDSTAQTTVPRVVGKQQLERANGYMVTSITAMDDIVGKGLGGILLSFGLFVPLLIDAMTALLTIPILLTISGAFREGRKETSQSTLKQIFFKELKSGIKWVWDNRLIRNLAMISILITTMFSSLVSIQVLFIQEILGLGSSGFGMLMAIAAIGAILGGQLSGWLKNLLGTNKGMLLSLLIIGISLGLVGMVSHHWFVVAILFIIGNFSVVIWNVFRLSFLQRIIPEDMIGRVLSIFRFVSWGMSPLGMLLGGTIVTIGEYYLGRDLALRLPYIKLMIVYFICFVVLSRLLKTKERYGL</sequence>
<accession>A0A8X8LB41</accession>
<feature type="transmembrane region" description="Helical" evidence="7">
    <location>
        <begin position="329"/>
        <end position="348"/>
    </location>
</feature>
<feature type="transmembrane region" description="Helical" evidence="7">
    <location>
        <begin position="186"/>
        <end position="207"/>
    </location>
</feature>
<feature type="transmembrane region" description="Helical" evidence="7">
    <location>
        <begin position="29"/>
        <end position="51"/>
    </location>
</feature>
<organism evidence="9 10">
    <name type="scientific">Caldalkalibacillus thermarum (strain TA2.A1)</name>
    <dbReference type="NCBI Taxonomy" id="986075"/>
    <lineage>
        <taxon>Bacteria</taxon>
        <taxon>Bacillati</taxon>
        <taxon>Bacillota</taxon>
        <taxon>Bacilli</taxon>
        <taxon>Bacillales</taxon>
        <taxon>Bacillaceae</taxon>
        <taxon>Caldalkalibacillus</taxon>
    </lineage>
</organism>
<reference evidence="9 10" key="1">
    <citation type="journal article" date="2020" name="Extremophiles">
        <title>Genomic analysis of Caldalkalibacillus thermarum TA2.A1 reveals aerobic alkaliphilic metabolism and evolutionary hallmarks linking alkaliphilic bacteria and plant life.</title>
        <authorList>
            <person name="de Jong S.I."/>
            <person name="van den Broek M.A."/>
            <person name="Merkel A.Y."/>
            <person name="de la Torre Cortes P."/>
            <person name="Kalamorz F."/>
            <person name="Cook G.M."/>
            <person name="van Loosdrecht M.C.M."/>
            <person name="McMillan D.G.G."/>
        </authorList>
    </citation>
    <scope>NUCLEOTIDE SEQUENCE [LARGE SCALE GENOMIC DNA]</scope>
    <source>
        <strain evidence="9 10">TA2.A1</strain>
    </source>
</reference>
<keyword evidence="4 7" id="KW-0812">Transmembrane</keyword>
<dbReference type="RefSeq" id="WP_222822721.1">
    <property type="nucleotide sequence ID" value="NZ_CP082237.1"/>
</dbReference>
<dbReference type="AlphaFoldDB" id="A0A8X8LB41"/>
<dbReference type="PANTHER" id="PTHR23513">
    <property type="entry name" value="INTEGRAL MEMBRANE EFFLUX PROTEIN-RELATED"/>
    <property type="match status" value="1"/>
</dbReference>
<evidence type="ECO:0000256" key="3">
    <source>
        <dbReference type="ARBA" id="ARBA00022475"/>
    </source>
</evidence>
<dbReference type="EMBL" id="CP082237">
    <property type="protein sequence ID" value="QZT33640.1"/>
    <property type="molecule type" value="Genomic_DNA"/>
</dbReference>
<feature type="transmembrane region" description="Helical" evidence="7">
    <location>
        <begin position="276"/>
        <end position="294"/>
    </location>
</feature>
<name>A0A8X8LB41_CALTT</name>
<dbReference type="PROSITE" id="PS50850">
    <property type="entry name" value="MFS"/>
    <property type="match status" value="1"/>
</dbReference>
<feature type="transmembrane region" description="Helical" evidence="7">
    <location>
        <begin position="403"/>
        <end position="423"/>
    </location>
</feature>
<comment type="subcellular location">
    <subcellularLocation>
        <location evidence="1">Cell membrane</location>
        <topology evidence="1">Multi-pass membrane protein</topology>
    </subcellularLocation>
</comment>
<evidence type="ECO:0000256" key="1">
    <source>
        <dbReference type="ARBA" id="ARBA00004651"/>
    </source>
</evidence>
<proteinExistence type="predicted"/>
<feature type="transmembrane region" description="Helical" evidence="7">
    <location>
        <begin position="368"/>
        <end position="391"/>
    </location>
</feature>
<dbReference type="InterPro" id="IPR010290">
    <property type="entry name" value="TM_effector"/>
</dbReference>
<evidence type="ECO:0000313" key="10">
    <source>
        <dbReference type="Proteomes" id="UP000825179"/>
    </source>
</evidence>
<dbReference type="Gene3D" id="1.20.1250.20">
    <property type="entry name" value="MFS general substrate transporter like domains"/>
    <property type="match status" value="1"/>
</dbReference>
<gene>
    <name evidence="9" type="ORF">HUR95_15635</name>
</gene>
<evidence type="ECO:0000256" key="5">
    <source>
        <dbReference type="ARBA" id="ARBA00022989"/>
    </source>
</evidence>
<evidence type="ECO:0000259" key="8">
    <source>
        <dbReference type="PROSITE" id="PS50850"/>
    </source>
</evidence>
<keyword evidence="2" id="KW-0813">Transport</keyword>
<dbReference type="PANTHER" id="PTHR23513:SF6">
    <property type="entry name" value="MAJOR FACILITATOR SUPERFAMILY ASSOCIATED DOMAIN-CONTAINING PROTEIN"/>
    <property type="match status" value="1"/>
</dbReference>
<dbReference type="KEGG" id="cthu:HUR95_15635"/>
<evidence type="ECO:0000256" key="6">
    <source>
        <dbReference type="ARBA" id="ARBA00023136"/>
    </source>
</evidence>
<keyword evidence="3" id="KW-1003">Cell membrane</keyword>
<protein>
    <submittedName>
        <fullName evidence="9">MFS transporter</fullName>
    </submittedName>
</protein>
<evidence type="ECO:0000256" key="4">
    <source>
        <dbReference type="ARBA" id="ARBA00022692"/>
    </source>
</evidence>
<dbReference type="Proteomes" id="UP000825179">
    <property type="component" value="Chromosome"/>
</dbReference>
<dbReference type="GO" id="GO:0005886">
    <property type="term" value="C:plasma membrane"/>
    <property type="evidence" value="ECO:0007669"/>
    <property type="project" value="UniProtKB-SubCell"/>
</dbReference>
<feature type="transmembrane region" description="Helical" evidence="7">
    <location>
        <begin position="57"/>
        <end position="79"/>
    </location>
</feature>
<feature type="domain" description="Major facilitator superfamily (MFS) profile" evidence="8">
    <location>
        <begin position="20"/>
        <end position="427"/>
    </location>
</feature>
<evidence type="ECO:0000313" key="9">
    <source>
        <dbReference type="EMBL" id="QZT33640.1"/>
    </source>
</evidence>
<dbReference type="CDD" id="cd06173">
    <property type="entry name" value="MFS_MefA_like"/>
    <property type="match status" value="1"/>
</dbReference>
<keyword evidence="5 7" id="KW-1133">Transmembrane helix</keyword>
<dbReference type="InterPro" id="IPR036259">
    <property type="entry name" value="MFS_trans_sf"/>
</dbReference>